<evidence type="ECO:0000313" key="8">
    <source>
        <dbReference type="EMBL" id="KPK64126.1"/>
    </source>
</evidence>
<feature type="binding site" evidence="6">
    <location>
        <begin position="132"/>
        <end position="136"/>
    </location>
    <ligand>
        <name>substrate</name>
    </ligand>
</feature>
<dbReference type="STRING" id="1703779.AMJ83_03775"/>
<dbReference type="NCBIfam" id="TIGR03723">
    <property type="entry name" value="T6A_TsaD_YgjD"/>
    <property type="match status" value="1"/>
</dbReference>
<feature type="binding site" evidence="6">
    <location>
        <position position="165"/>
    </location>
    <ligand>
        <name>substrate</name>
    </ligand>
</feature>
<evidence type="ECO:0000256" key="6">
    <source>
        <dbReference type="HAMAP-Rule" id="MF_01445"/>
    </source>
</evidence>
<keyword evidence="3 6" id="KW-0479">Metal-binding</keyword>
<dbReference type="PANTHER" id="PTHR11735">
    <property type="entry name" value="TRNA N6-ADENOSINE THREONYLCARBAMOYLTRANSFERASE"/>
    <property type="match status" value="1"/>
</dbReference>
<evidence type="ECO:0000256" key="2">
    <source>
        <dbReference type="ARBA" id="ARBA00022694"/>
    </source>
</evidence>
<keyword evidence="2 6" id="KW-0819">tRNA processing</keyword>
<comment type="cofactor">
    <cofactor evidence="6">
        <name>Fe(2+)</name>
        <dbReference type="ChEBI" id="CHEBI:29033"/>
    </cofactor>
    <text evidence="6">Binds 1 Fe(2+) ion per subunit.</text>
</comment>
<dbReference type="PROSITE" id="PS01016">
    <property type="entry name" value="GLYCOPROTEASE"/>
    <property type="match status" value="1"/>
</dbReference>
<feature type="domain" description="Gcp-like" evidence="7">
    <location>
        <begin position="22"/>
        <end position="300"/>
    </location>
</feature>
<dbReference type="AlphaFoldDB" id="A0A0S8FU77"/>
<feature type="binding site" evidence="6">
    <location>
        <position position="109"/>
    </location>
    <ligand>
        <name>Fe cation</name>
        <dbReference type="ChEBI" id="CHEBI:24875"/>
    </ligand>
</feature>
<keyword evidence="6" id="KW-0963">Cytoplasm</keyword>
<dbReference type="GO" id="GO:0005506">
    <property type="term" value="F:iron ion binding"/>
    <property type="evidence" value="ECO:0007669"/>
    <property type="project" value="UniProtKB-UniRule"/>
</dbReference>
<dbReference type="GO" id="GO:0061711">
    <property type="term" value="F:tRNA N(6)-L-threonylcarbamoyladenine synthase activity"/>
    <property type="evidence" value="ECO:0007669"/>
    <property type="project" value="UniProtKB-EC"/>
</dbReference>
<evidence type="ECO:0000256" key="1">
    <source>
        <dbReference type="ARBA" id="ARBA00022679"/>
    </source>
</evidence>
<dbReference type="SUPFAM" id="SSF53067">
    <property type="entry name" value="Actin-like ATPase domain"/>
    <property type="match status" value="1"/>
</dbReference>
<dbReference type="Proteomes" id="UP000051373">
    <property type="component" value="Unassembled WGS sequence"/>
</dbReference>
<dbReference type="PRINTS" id="PR00789">
    <property type="entry name" value="OSIALOPTASE"/>
</dbReference>
<name>A0A0S8FU77_UNCW3</name>
<comment type="function">
    <text evidence="6">Required for the formation of a threonylcarbamoyl group on adenosine at position 37 (t(6)A37) in tRNAs that read codons beginning with adenine. Is involved in the transfer of the threonylcarbamoyl moiety of threonylcarbamoyl-AMP (TC-AMP) to the N6 group of A37, together with TsaE and TsaB. TsaD likely plays a direct catalytic role in this reaction.</text>
</comment>
<dbReference type="Pfam" id="PF00814">
    <property type="entry name" value="TsaD"/>
    <property type="match status" value="1"/>
</dbReference>
<dbReference type="CDD" id="cd24133">
    <property type="entry name" value="ASKHA_NBD_TsaD_bac"/>
    <property type="match status" value="1"/>
</dbReference>
<dbReference type="InterPro" id="IPR017860">
    <property type="entry name" value="Peptidase_M22_CS"/>
</dbReference>
<gene>
    <name evidence="6" type="primary">tsaD</name>
    <name evidence="8" type="ORF">AMJ83_03775</name>
</gene>
<evidence type="ECO:0000313" key="9">
    <source>
        <dbReference type="Proteomes" id="UP000051373"/>
    </source>
</evidence>
<comment type="catalytic activity">
    <reaction evidence="5 6">
        <text>L-threonylcarbamoyladenylate + adenosine(37) in tRNA = N(6)-L-threonylcarbamoyladenosine(37) in tRNA + AMP + H(+)</text>
        <dbReference type="Rhea" id="RHEA:37059"/>
        <dbReference type="Rhea" id="RHEA-COMP:10162"/>
        <dbReference type="Rhea" id="RHEA-COMP:10163"/>
        <dbReference type="ChEBI" id="CHEBI:15378"/>
        <dbReference type="ChEBI" id="CHEBI:73682"/>
        <dbReference type="ChEBI" id="CHEBI:74411"/>
        <dbReference type="ChEBI" id="CHEBI:74418"/>
        <dbReference type="ChEBI" id="CHEBI:456215"/>
        <dbReference type="EC" id="2.3.1.234"/>
    </reaction>
</comment>
<comment type="subcellular location">
    <subcellularLocation>
        <location evidence="6">Cytoplasm</location>
    </subcellularLocation>
</comment>
<evidence type="ECO:0000256" key="3">
    <source>
        <dbReference type="ARBA" id="ARBA00022723"/>
    </source>
</evidence>
<dbReference type="HAMAP" id="MF_01445">
    <property type="entry name" value="TsaD"/>
    <property type="match status" value="1"/>
</dbReference>
<protein>
    <recommendedName>
        <fullName evidence="6">tRNA N6-adenosine threonylcarbamoyltransferase</fullName>
        <ecNumber evidence="6">2.3.1.234</ecNumber>
    </recommendedName>
    <alternativeName>
        <fullName evidence="6">N6-L-threonylcarbamoyladenine synthase</fullName>
        <shortName evidence="6">t(6)A synthase</shortName>
    </alternativeName>
    <alternativeName>
        <fullName evidence="6">t(6)A37 threonylcarbamoyladenosine biosynthesis protein TsaD</fullName>
    </alternativeName>
    <alternativeName>
        <fullName evidence="6">tRNA threonylcarbamoyladenosine biosynthesis protein TsaD</fullName>
    </alternativeName>
</protein>
<dbReference type="InterPro" id="IPR022450">
    <property type="entry name" value="TsaD"/>
</dbReference>
<comment type="similarity">
    <text evidence="6">Belongs to the KAE1 / TsaD family.</text>
</comment>
<keyword evidence="6" id="KW-0408">Iron</keyword>
<organism evidence="8 9">
    <name type="scientific">candidate division WOR_3 bacterium SM23_42</name>
    <dbReference type="NCBI Taxonomy" id="1703779"/>
    <lineage>
        <taxon>Bacteria</taxon>
        <taxon>Bacteria division WOR-3</taxon>
    </lineage>
</organism>
<sequence>MIAIGIETSCDETAIGVIDDGKVLANIVSSQIAHTKFGGVVPEIAARNHVKVLVPLTKAALEVANRKLTDIDLICVTRGPGLVGALLVGLSFAKSLAIALNKPLMGVNHLEGHIHALQLRSELPSYPYLVLLVSGGHTEVVLVEQAFSYHTIGRTLDDACGEAFDKVAKLLGLPYPGGPYIEKHAREGRQGAIAFPVPQPKRFSFSYAGLKTAVLYYTRDNPGYSVNDVAANFQEAALEHLVQVVTRVLHKTRVRHLGLVGGVSVNKRLREKFGILATQKNIALLIPEMQYCTDNGVMIARAGLERFKKFGPSELSIDAVSREPLDNIA</sequence>
<dbReference type="Gene3D" id="3.30.420.40">
    <property type="match status" value="2"/>
</dbReference>
<keyword evidence="4 6" id="KW-0012">Acyltransferase</keyword>
<dbReference type="EC" id="2.3.1.234" evidence="6"/>
<dbReference type="InterPro" id="IPR017861">
    <property type="entry name" value="KAE1/TsaD"/>
</dbReference>
<dbReference type="InterPro" id="IPR000905">
    <property type="entry name" value="Gcp-like_dom"/>
</dbReference>
<comment type="caution">
    <text evidence="8">The sequence shown here is derived from an EMBL/GenBank/DDBJ whole genome shotgun (WGS) entry which is preliminary data.</text>
</comment>
<dbReference type="PANTHER" id="PTHR11735:SF6">
    <property type="entry name" value="TRNA N6-ADENOSINE THREONYLCARBAMOYLTRANSFERASE, MITOCHONDRIAL"/>
    <property type="match status" value="1"/>
</dbReference>
<dbReference type="InterPro" id="IPR043129">
    <property type="entry name" value="ATPase_NBD"/>
</dbReference>
<evidence type="ECO:0000256" key="5">
    <source>
        <dbReference type="ARBA" id="ARBA00048117"/>
    </source>
</evidence>
<feature type="binding site" evidence="6">
    <location>
        <position position="182"/>
    </location>
    <ligand>
        <name>substrate</name>
    </ligand>
</feature>
<feature type="binding site" evidence="6">
    <location>
        <position position="266"/>
    </location>
    <ligand>
        <name>substrate</name>
    </ligand>
</feature>
<dbReference type="GO" id="GO:0002949">
    <property type="term" value="P:tRNA threonylcarbamoyladenosine modification"/>
    <property type="evidence" value="ECO:0007669"/>
    <property type="project" value="UniProtKB-UniRule"/>
</dbReference>
<dbReference type="PATRIC" id="fig|1703779.3.peg.829"/>
<feature type="binding site" evidence="6">
    <location>
        <position position="113"/>
    </location>
    <ligand>
        <name>Fe cation</name>
        <dbReference type="ChEBI" id="CHEBI:24875"/>
    </ligand>
</feature>
<evidence type="ECO:0000259" key="7">
    <source>
        <dbReference type="Pfam" id="PF00814"/>
    </source>
</evidence>
<dbReference type="GO" id="GO:0005737">
    <property type="term" value="C:cytoplasm"/>
    <property type="evidence" value="ECO:0007669"/>
    <property type="project" value="UniProtKB-SubCell"/>
</dbReference>
<feature type="binding site" evidence="6">
    <location>
        <position position="294"/>
    </location>
    <ligand>
        <name>Fe cation</name>
        <dbReference type="ChEBI" id="CHEBI:24875"/>
    </ligand>
</feature>
<reference evidence="8 9" key="1">
    <citation type="journal article" date="2015" name="Microbiome">
        <title>Genomic resolution of linkages in carbon, nitrogen, and sulfur cycling among widespread estuary sediment bacteria.</title>
        <authorList>
            <person name="Baker B.J."/>
            <person name="Lazar C.S."/>
            <person name="Teske A.P."/>
            <person name="Dick G.J."/>
        </authorList>
    </citation>
    <scope>NUCLEOTIDE SEQUENCE [LARGE SCALE GENOMIC DNA]</scope>
    <source>
        <strain evidence="8">SM23_42</strain>
    </source>
</reference>
<keyword evidence="1 6" id="KW-0808">Transferase</keyword>
<feature type="binding site" evidence="6">
    <location>
        <position position="178"/>
    </location>
    <ligand>
        <name>substrate</name>
    </ligand>
</feature>
<proteinExistence type="inferred from homology"/>
<dbReference type="FunFam" id="3.30.420.40:FF:000012">
    <property type="entry name" value="tRNA N6-adenosine threonylcarbamoyltransferase"/>
    <property type="match status" value="1"/>
</dbReference>
<dbReference type="NCBIfam" id="TIGR00329">
    <property type="entry name" value="gcp_kae1"/>
    <property type="match status" value="1"/>
</dbReference>
<accession>A0A0S8FU77</accession>
<evidence type="ECO:0000256" key="4">
    <source>
        <dbReference type="ARBA" id="ARBA00023315"/>
    </source>
</evidence>
<dbReference type="EMBL" id="LJUJ01000005">
    <property type="protein sequence ID" value="KPK64126.1"/>
    <property type="molecule type" value="Genomic_DNA"/>
</dbReference>